<organism evidence="1 2">
    <name type="scientific">Reticulibacter mediterranei</name>
    <dbReference type="NCBI Taxonomy" id="2778369"/>
    <lineage>
        <taxon>Bacteria</taxon>
        <taxon>Bacillati</taxon>
        <taxon>Chloroflexota</taxon>
        <taxon>Ktedonobacteria</taxon>
        <taxon>Ktedonobacterales</taxon>
        <taxon>Reticulibacteraceae</taxon>
        <taxon>Reticulibacter</taxon>
    </lineage>
</organism>
<proteinExistence type="predicted"/>
<evidence type="ECO:0000313" key="1">
    <source>
        <dbReference type="EMBL" id="GHO98753.1"/>
    </source>
</evidence>
<evidence type="ECO:0000313" key="2">
    <source>
        <dbReference type="Proteomes" id="UP000597444"/>
    </source>
</evidence>
<name>A0A8J3N7L9_9CHLR</name>
<comment type="caution">
    <text evidence="1">The sequence shown here is derived from an EMBL/GenBank/DDBJ whole genome shotgun (WGS) entry which is preliminary data.</text>
</comment>
<accession>A0A8J3N7L9</accession>
<dbReference type="Proteomes" id="UP000597444">
    <property type="component" value="Unassembled WGS sequence"/>
</dbReference>
<keyword evidence="2" id="KW-1185">Reference proteome</keyword>
<sequence length="53" mass="5859">MGVPNPDTATSLNNLGMLYRDQSRYAEAEPLLQRAVMICQVSFGVEHDSCCLI</sequence>
<dbReference type="AlphaFoldDB" id="A0A8J3N7L9"/>
<reference evidence="1" key="1">
    <citation type="submission" date="2020-10" db="EMBL/GenBank/DDBJ databases">
        <title>Taxonomic study of unclassified bacteria belonging to the class Ktedonobacteria.</title>
        <authorList>
            <person name="Yabe S."/>
            <person name="Wang C.M."/>
            <person name="Zheng Y."/>
            <person name="Sakai Y."/>
            <person name="Cavaletti L."/>
            <person name="Monciardini P."/>
            <person name="Donadio S."/>
        </authorList>
    </citation>
    <scope>NUCLEOTIDE SEQUENCE</scope>
    <source>
        <strain evidence="1">ID150040</strain>
    </source>
</reference>
<dbReference type="EMBL" id="BNJK01000002">
    <property type="protein sequence ID" value="GHO98753.1"/>
    <property type="molecule type" value="Genomic_DNA"/>
</dbReference>
<gene>
    <name evidence="1" type="ORF">KSF_088010</name>
</gene>
<dbReference type="InterPro" id="IPR011990">
    <property type="entry name" value="TPR-like_helical_dom_sf"/>
</dbReference>
<dbReference type="Gene3D" id="1.25.40.10">
    <property type="entry name" value="Tetratricopeptide repeat domain"/>
    <property type="match status" value="1"/>
</dbReference>
<protein>
    <recommendedName>
        <fullName evidence="3">Tetratricopeptide repeat protein</fullName>
    </recommendedName>
</protein>
<dbReference type="Pfam" id="PF13374">
    <property type="entry name" value="TPR_10"/>
    <property type="match status" value="1"/>
</dbReference>
<evidence type="ECO:0008006" key="3">
    <source>
        <dbReference type="Google" id="ProtNLM"/>
    </source>
</evidence>
<dbReference type="SUPFAM" id="SSF48452">
    <property type="entry name" value="TPR-like"/>
    <property type="match status" value="1"/>
</dbReference>